<dbReference type="Proteomes" id="UP000233425">
    <property type="component" value="Unassembled WGS sequence"/>
</dbReference>
<dbReference type="FunFam" id="3.40.50.720:FF:000173">
    <property type="entry name" value="3-oxoacyl-[acyl-carrier protein] reductase"/>
    <property type="match status" value="1"/>
</dbReference>
<dbReference type="SUPFAM" id="SSF51735">
    <property type="entry name" value="NAD(P)-binding Rossmann-fold domains"/>
    <property type="match status" value="1"/>
</dbReference>
<dbReference type="AlphaFoldDB" id="A0A2N0UJ65"/>
<dbReference type="InterPro" id="IPR002347">
    <property type="entry name" value="SDR_fam"/>
</dbReference>
<dbReference type="NCBIfam" id="NF009466">
    <property type="entry name" value="PRK12826.1-2"/>
    <property type="match status" value="1"/>
</dbReference>
<protein>
    <submittedName>
        <fullName evidence="4">3-oxoacyl-[acyl-carrier-protein] reductase FabG</fullName>
        <ecNumber evidence="4">1.1.1.100</ecNumber>
    </submittedName>
</protein>
<dbReference type="GO" id="GO:0008202">
    <property type="term" value="P:steroid metabolic process"/>
    <property type="evidence" value="ECO:0007669"/>
    <property type="project" value="UniProtKB-KW"/>
</dbReference>
<dbReference type="InterPro" id="IPR050259">
    <property type="entry name" value="SDR"/>
</dbReference>
<dbReference type="PANTHER" id="PTHR42879">
    <property type="entry name" value="3-OXOACYL-(ACYL-CARRIER-PROTEIN) REDUCTASE"/>
    <property type="match status" value="1"/>
</dbReference>
<evidence type="ECO:0000256" key="3">
    <source>
        <dbReference type="ARBA" id="ARBA00023221"/>
    </source>
</evidence>
<organism evidence="4 5">
    <name type="scientific">Ruminococcus bromii</name>
    <dbReference type="NCBI Taxonomy" id="40518"/>
    <lineage>
        <taxon>Bacteria</taxon>
        <taxon>Bacillati</taxon>
        <taxon>Bacillota</taxon>
        <taxon>Clostridia</taxon>
        <taxon>Eubacteriales</taxon>
        <taxon>Oscillospiraceae</taxon>
        <taxon>Ruminococcus</taxon>
    </lineage>
</organism>
<dbReference type="NCBIfam" id="NF047420">
    <property type="entry name" value="EF_P_mod_YmfI"/>
    <property type="match status" value="1"/>
</dbReference>
<dbReference type="GO" id="GO:0032787">
    <property type="term" value="P:monocarboxylic acid metabolic process"/>
    <property type="evidence" value="ECO:0007669"/>
    <property type="project" value="UniProtKB-ARBA"/>
</dbReference>
<dbReference type="NCBIfam" id="NF005559">
    <property type="entry name" value="PRK07231.1"/>
    <property type="match status" value="1"/>
</dbReference>
<dbReference type="GO" id="GO:0004316">
    <property type="term" value="F:3-oxoacyl-[acyl-carrier-protein] reductase (NADPH) activity"/>
    <property type="evidence" value="ECO:0007669"/>
    <property type="project" value="UniProtKB-EC"/>
</dbReference>
<dbReference type="PROSITE" id="PS00061">
    <property type="entry name" value="ADH_SHORT"/>
    <property type="match status" value="1"/>
</dbReference>
<proteinExistence type="inferred from homology"/>
<dbReference type="PANTHER" id="PTHR42879:SF2">
    <property type="entry name" value="3-OXOACYL-[ACYL-CARRIER-PROTEIN] REDUCTASE FABG"/>
    <property type="match status" value="1"/>
</dbReference>
<evidence type="ECO:0000313" key="4">
    <source>
        <dbReference type="EMBL" id="PKD27029.1"/>
    </source>
</evidence>
<dbReference type="Pfam" id="PF13561">
    <property type="entry name" value="adh_short_C2"/>
    <property type="match status" value="1"/>
</dbReference>
<dbReference type="EMBL" id="NNSR01000073">
    <property type="protein sequence ID" value="PKD27029.1"/>
    <property type="molecule type" value="Genomic_DNA"/>
</dbReference>
<keyword evidence="2 4" id="KW-0560">Oxidoreductase</keyword>
<keyword evidence="3" id="KW-0443">Lipid metabolism</keyword>
<dbReference type="Gene3D" id="3.40.50.720">
    <property type="entry name" value="NAD(P)-binding Rossmann-like Domain"/>
    <property type="match status" value="1"/>
</dbReference>
<comment type="similarity">
    <text evidence="1">Belongs to the short-chain dehydrogenases/reductases (SDR) family.</text>
</comment>
<reference evidence="4" key="1">
    <citation type="journal article" date="2018" name="Environ. Microbiol.">
        <title>Sporulation capability and amylosome conservation among diverse human colonic and rumen isolates of the keystone starch-degrader Ruminococcus bromii.</title>
        <authorList>
            <person name="Mukhopadhya I."/>
            <person name="Morais S."/>
            <person name="Laverde-Gomez J."/>
            <person name="Sheridan P.O."/>
            <person name="Walker A.W."/>
            <person name="Kelly W."/>
            <person name="Klieve A.V."/>
            <person name="Ouwerkerk D."/>
            <person name="Duncan S.H."/>
            <person name="Louis P."/>
            <person name="Koropatkin N."/>
            <person name="Cockburn D."/>
            <person name="Kibler R."/>
            <person name="Cooper P.J."/>
            <person name="Sandoval C."/>
            <person name="Crost E."/>
            <person name="Juge N."/>
            <person name="Bayer E.A."/>
            <person name="Flint H.J."/>
        </authorList>
    </citation>
    <scope>NUCLEOTIDE SEQUENCE [LARGE SCALE GENOMIC DNA]</scope>
    <source>
        <strain evidence="4">ATCC 27255</strain>
    </source>
</reference>
<keyword evidence="3" id="KW-0753">Steroid metabolism</keyword>
<dbReference type="InterPro" id="IPR020904">
    <property type="entry name" value="Sc_DH/Rdtase_CS"/>
</dbReference>
<gene>
    <name evidence="4" type="primary">fabG_3</name>
    <name evidence="4" type="ORF">RBATCC27255_01896</name>
</gene>
<name>A0A2N0UJ65_9FIRM</name>
<accession>A0A2N0UJ65</accession>
<evidence type="ECO:0000256" key="2">
    <source>
        <dbReference type="ARBA" id="ARBA00023002"/>
    </source>
</evidence>
<sequence>MMKKILVTGASGGIGSQTAVAFAKCGCDVALHYSKNSEKAESLAEKLTNEYGINAFAVQADVSDYESVCKMFDKIDSRFGNLDVLINNAGIAQQKLFTDITPDEWKKMTGVNLDGVFYCSQQALKRYMIKNHGGVILNISSMWGQVGASCEVHYSASKAGVIGLTKGLAKEVGLSGVRVNCICPGVIMTDMMKGFDEQTVQELKEETPLNMLGMPDDIAETAVFLCSDRARFITGQIVGVNGGMII</sequence>
<dbReference type="PRINTS" id="PR00080">
    <property type="entry name" value="SDRFAMILY"/>
</dbReference>
<keyword evidence="5" id="KW-1185">Reference proteome</keyword>
<dbReference type="PRINTS" id="PR00081">
    <property type="entry name" value="GDHRDH"/>
</dbReference>
<dbReference type="InterPro" id="IPR036291">
    <property type="entry name" value="NAD(P)-bd_dom_sf"/>
</dbReference>
<evidence type="ECO:0000313" key="5">
    <source>
        <dbReference type="Proteomes" id="UP000233425"/>
    </source>
</evidence>
<evidence type="ECO:0000256" key="1">
    <source>
        <dbReference type="ARBA" id="ARBA00006484"/>
    </source>
</evidence>
<dbReference type="EC" id="1.1.1.100" evidence="4"/>
<comment type="caution">
    <text evidence="4">The sequence shown here is derived from an EMBL/GenBank/DDBJ whole genome shotgun (WGS) entry which is preliminary data.</text>
</comment>